<protein>
    <recommendedName>
        <fullName evidence="4">BAP29/BAP31 transmembrane domain-containing protein</fullName>
    </recommendedName>
</protein>
<keyword evidence="1" id="KW-0472">Membrane</keyword>
<comment type="caution">
    <text evidence="2">The sequence shown here is derived from an EMBL/GenBank/DDBJ whole genome shotgun (WGS) entry which is preliminary data.</text>
</comment>
<feature type="transmembrane region" description="Helical" evidence="1">
    <location>
        <begin position="44"/>
        <end position="62"/>
    </location>
</feature>
<name>A0A1R2CHL1_9CILI</name>
<keyword evidence="1" id="KW-0812">Transmembrane</keyword>
<dbReference type="AlphaFoldDB" id="A0A1R2CHL1"/>
<evidence type="ECO:0000313" key="2">
    <source>
        <dbReference type="EMBL" id="OMJ88445.1"/>
    </source>
</evidence>
<accession>A0A1R2CHL1</accession>
<keyword evidence="1" id="KW-1133">Transmembrane helix</keyword>
<dbReference type="EMBL" id="MPUH01000151">
    <property type="protein sequence ID" value="OMJ88445.1"/>
    <property type="molecule type" value="Genomic_DNA"/>
</dbReference>
<evidence type="ECO:0008006" key="4">
    <source>
        <dbReference type="Google" id="ProtNLM"/>
    </source>
</evidence>
<dbReference type="Proteomes" id="UP000187209">
    <property type="component" value="Unassembled WGS sequence"/>
</dbReference>
<organism evidence="2 3">
    <name type="scientific">Stentor coeruleus</name>
    <dbReference type="NCBI Taxonomy" id="5963"/>
    <lineage>
        <taxon>Eukaryota</taxon>
        <taxon>Sar</taxon>
        <taxon>Alveolata</taxon>
        <taxon>Ciliophora</taxon>
        <taxon>Postciliodesmatophora</taxon>
        <taxon>Heterotrichea</taxon>
        <taxon>Heterotrichida</taxon>
        <taxon>Stentoridae</taxon>
        <taxon>Stentor</taxon>
    </lineage>
</organism>
<evidence type="ECO:0000256" key="1">
    <source>
        <dbReference type="SAM" id="Phobius"/>
    </source>
</evidence>
<proteinExistence type="predicted"/>
<reference evidence="2 3" key="1">
    <citation type="submission" date="2016-11" db="EMBL/GenBank/DDBJ databases">
        <title>The macronuclear genome of Stentor coeruleus: a giant cell with tiny introns.</title>
        <authorList>
            <person name="Slabodnick M."/>
            <person name="Ruby J.G."/>
            <person name="Reiff S.B."/>
            <person name="Swart E.C."/>
            <person name="Gosai S."/>
            <person name="Prabakaran S."/>
            <person name="Witkowska E."/>
            <person name="Larue G.E."/>
            <person name="Fisher S."/>
            <person name="Freeman R.M."/>
            <person name="Gunawardena J."/>
            <person name="Chu W."/>
            <person name="Stover N.A."/>
            <person name="Gregory B.D."/>
            <person name="Nowacki M."/>
            <person name="Derisi J."/>
            <person name="Roy S.W."/>
            <person name="Marshall W.F."/>
            <person name="Sood P."/>
        </authorList>
    </citation>
    <scope>NUCLEOTIDE SEQUENCE [LARGE SCALE GENOMIC DNA]</scope>
    <source>
        <strain evidence="2">WM001</strain>
    </source>
</reference>
<evidence type="ECO:0000313" key="3">
    <source>
        <dbReference type="Proteomes" id="UP000187209"/>
    </source>
</evidence>
<sequence length="109" mass="13004">MSEVFVVLCSITLILGYTCLNFHVYRKTKGLKEILDLLVRDRFVVTVCICCIGILVIKLLWFSKKDRYYVHRISMEDYKVQANEYTQKKVNELVNSKEYREYIRKPQIS</sequence>
<gene>
    <name evidence="2" type="ORF">SteCoe_9671</name>
</gene>
<keyword evidence="3" id="KW-1185">Reference proteome</keyword>